<accession>A0A7G8BCK4</accession>
<dbReference type="AlphaFoldDB" id="A0A7G8BCK4"/>
<dbReference type="Pfam" id="PF03544">
    <property type="entry name" value="TonB_C"/>
    <property type="match status" value="1"/>
</dbReference>
<evidence type="ECO:0000256" key="1">
    <source>
        <dbReference type="ARBA" id="ARBA00004167"/>
    </source>
</evidence>
<evidence type="ECO:0000259" key="5">
    <source>
        <dbReference type="PROSITE" id="PS52015"/>
    </source>
</evidence>
<evidence type="ECO:0000313" key="6">
    <source>
        <dbReference type="EMBL" id="QNI30274.1"/>
    </source>
</evidence>
<sequence>MYVSFEISKNGDATHISVAKSSNSPTLDSSCLRAVQKTANYGTLPSGYEKNTLSVSYYCEMPAP</sequence>
<evidence type="ECO:0000313" key="7">
    <source>
        <dbReference type="Proteomes" id="UP000515312"/>
    </source>
</evidence>
<evidence type="ECO:0000256" key="2">
    <source>
        <dbReference type="ARBA" id="ARBA00022692"/>
    </source>
</evidence>
<evidence type="ECO:0000256" key="4">
    <source>
        <dbReference type="ARBA" id="ARBA00023136"/>
    </source>
</evidence>
<reference evidence="6 7" key="1">
    <citation type="submission" date="2020-08" db="EMBL/GenBank/DDBJ databases">
        <title>Edaphobacter telluris sp. nov. and Acidobacterium dinghuensis sp. nov., two acidobacteria isolated from forest soil.</title>
        <authorList>
            <person name="Fu J."/>
            <person name="Qiu L."/>
        </authorList>
    </citation>
    <scope>NUCLEOTIDE SEQUENCE [LARGE SCALE GENOMIC DNA]</scope>
    <source>
        <strain evidence="6">4Y35</strain>
    </source>
</reference>
<dbReference type="GO" id="GO:0055085">
    <property type="term" value="P:transmembrane transport"/>
    <property type="evidence" value="ECO:0007669"/>
    <property type="project" value="InterPro"/>
</dbReference>
<keyword evidence="3" id="KW-1133">Transmembrane helix</keyword>
<dbReference type="InterPro" id="IPR006260">
    <property type="entry name" value="TonB/TolA_C"/>
</dbReference>
<feature type="domain" description="TonB C-terminal" evidence="5">
    <location>
        <begin position="1"/>
        <end position="64"/>
    </location>
</feature>
<dbReference type="KEGG" id="adin:H7849_13890"/>
<dbReference type="GO" id="GO:0016020">
    <property type="term" value="C:membrane"/>
    <property type="evidence" value="ECO:0007669"/>
    <property type="project" value="UniProtKB-SubCell"/>
</dbReference>
<dbReference type="NCBIfam" id="TIGR01352">
    <property type="entry name" value="tonB_Cterm"/>
    <property type="match status" value="1"/>
</dbReference>
<name>A0A7G8BCK4_9BACT</name>
<dbReference type="EMBL" id="CP060394">
    <property type="protein sequence ID" value="QNI30274.1"/>
    <property type="molecule type" value="Genomic_DNA"/>
</dbReference>
<dbReference type="SUPFAM" id="SSF74653">
    <property type="entry name" value="TolA/TonB C-terminal domain"/>
    <property type="match status" value="1"/>
</dbReference>
<dbReference type="InterPro" id="IPR037682">
    <property type="entry name" value="TonB_C"/>
</dbReference>
<dbReference type="Proteomes" id="UP000515312">
    <property type="component" value="Chromosome"/>
</dbReference>
<keyword evidence="4" id="KW-0472">Membrane</keyword>
<proteinExistence type="predicted"/>
<keyword evidence="7" id="KW-1185">Reference proteome</keyword>
<dbReference type="RefSeq" id="WP_186740041.1">
    <property type="nucleotide sequence ID" value="NZ_CP060394.1"/>
</dbReference>
<organism evidence="6 7">
    <name type="scientific">Alloacidobacterium dinghuense</name>
    <dbReference type="NCBI Taxonomy" id="2763107"/>
    <lineage>
        <taxon>Bacteria</taxon>
        <taxon>Pseudomonadati</taxon>
        <taxon>Acidobacteriota</taxon>
        <taxon>Terriglobia</taxon>
        <taxon>Terriglobales</taxon>
        <taxon>Acidobacteriaceae</taxon>
        <taxon>Alloacidobacterium</taxon>
    </lineage>
</organism>
<dbReference type="PROSITE" id="PS52015">
    <property type="entry name" value="TONB_CTD"/>
    <property type="match status" value="1"/>
</dbReference>
<keyword evidence="2" id="KW-0812">Transmembrane</keyword>
<dbReference type="Gene3D" id="3.30.1150.10">
    <property type="match status" value="1"/>
</dbReference>
<gene>
    <name evidence="6" type="ORF">H7849_13890</name>
</gene>
<protein>
    <submittedName>
        <fullName evidence="6">Energy transducer TonB</fullName>
    </submittedName>
</protein>
<comment type="subcellular location">
    <subcellularLocation>
        <location evidence="1">Membrane</location>
        <topology evidence="1">Single-pass membrane protein</topology>
    </subcellularLocation>
</comment>
<evidence type="ECO:0000256" key="3">
    <source>
        <dbReference type="ARBA" id="ARBA00022989"/>
    </source>
</evidence>